<protein>
    <recommendedName>
        <fullName evidence="4">G protein-coupled receptor</fullName>
    </recommendedName>
</protein>
<feature type="transmembrane region" description="Helical" evidence="1">
    <location>
        <begin position="53"/>
        <end position="77"/>
    </location>
</feature>
<dbReference type="AlphaFoldDB" id="A0AAV5UZ16"/>
<dbReference type="InterPro" id="IPR019428">
    <property type="entry name" value="7TM_GPCR_serpentine_rcpt_Str"/>
</dbReference>
<dbReference type="PANTHER" id="PTHR22943">
    <property type="entry name" value="7-TRANSMEMBRANE DOMAIN RECEPTOR C.ELEGANS"/>
    <property type="match status" value="1"/>
</dbReference>
<reference evidence="2" key="1">
    <citation type="submission" date="2023-10" db="EMBL/GenBank/DDBJ databases">
        <title>Genome assembly of Pristionchus species.</title>
        <authorList>
            <person name="Yoshida K."/>
            <person name="Sommer R.J."/>
        </authorList>
    </citation>
    <scope>NUCLEOTIDE SEQUENCE</scope>
    <source>
        <strain evidence="2">RS5133</strain>
    </source>
</reference>
<evidence type="ECO:0000256" key="1">
    <source>
        <dbReference type="SAM" id="Phobius"/>
    </source>
</evidence>
<keyword evidence="3" id="KW-1185">Reference proteome</keyword>
<sequence length="133" mass="15600">LLQIGAYRFLLLAFSVVDIFISIVHFTLVPGIQMTEFGFIFFGFRFMQSPTDVGIWAGLIFVALFYQTFVLLCFHYVYRYVVLCNPSWLRWMQDHPWIKWICVGLTIDLLYIGGTHANCLPTYTHSQCCQDFY</sequence>
<gene>
    <name evidence="2" type="ORF">PFISCL1PPCAC_2082</name>
</gene>
<feature type="transmembrane region" description="Helical" evidence="1">
    <location>
        <begin position="6"/>
        <end position="32"/>
    </location>
</feature>
<keyword evidence="1" id="KW-1133">Transmembrane helix</keyword>
<organism evidence="2 3">
    <name type="scientific">Pristionchus fissidentatus</name>
    <dbReference type="NCBI Taxonomy" id="1538716"/>
    <lineage>
        <taxon>Eukaryota</taxon>
        <taxon>Metazoa</taxon>
        <taxon>Ecdysozoa</taxon>
        <taxon>Nematoda</taxon>
        <taxon>Chromadorea</taxon>
        <taxon>Rhabditida</taxon>
        <taxon>Rhabditina</taxon>
        <taxon>Diplogasteromorpha</taxon>
        <taxon>Diplogasteroidea</taxon>
        <taxon>Neodiplogasteridae</taxon>
        <taxon>Pristionchus</taxon>
    </lineage>
</organism>
<dbReference type="PANTHER" id="PTHR22943:SF248">
    <property type="entry name" value="SEVEN TM RECEPTOR"/>
    <property type="match status" value="1"/>
</dbReference>
<accession>A0AAV5UZ16</accession>
<evidence type="ECO:0008006" key="4">
    <source>
        <dbReference type="Google" id="ProtNLM"/>
    </source>
</evidence>
<evidence type="ECO:0000313" key="3">
    <source>
        <dbReference type="Proteomes" id="UP001432322"/>
    </source>
</evidence>
<comment type="caution">
    <text evidence="2">The sequence shown here is derived from an EMBL/GenBank/DDBJ whole genome shotgun (WGS) entry which is preliminary data.</text>
</comment>
<keyword evidence="1" id="KW-0812">Transmembrane</keyword>
<keyword evidence="1" id="KW-0472">Membrane</keyword>
<name>A0AAV5UZ16_9BILA</name>
<feature type="non-terminal residue" evidence="2">
    <location>
        <position position="1"/>
    </location>
</feature>
<evidence type="ECO:0000313" key="2">
    <source>
        <dbReference type="EMBL" id="GMT10785.1"/>
    </source>
</evidence>
<dbReference type="Proteomes" id="UP001432322">
    <property type="component" value="Unassembled WGS sequence"/>
</dbReference>
<proteinExistence type="predicted"/>
<dbReference type="Pfam" id="PF10326">
    <property type="entry name" value="7TM_GPCR_Str"/>
    <property type="match status" value="1"/>
</dbReference>
<dbReference type="EMBL" id="BTSY01000001">
    <property type="protein sequence ID" value="GMT10785.1"/>
    <property type="molecule type" value="Genomic_DNA"/>
</dbReference>